<dbReference type="GO" id="GO:0016887">
    <property type="term" value="F:ATP hydrolysis activity"/>
    <property type="evidence" value="ECO:0007669"/>
    <property type="project" value="InterPro"/>
</dbReference>
<dbReference type="GO" id="GO:0006508">
    <property type="term" value="P:proteolysis"/>
    <property type="evidence" value="ECO:0007669"/>
    <property type="project" value="InterPro"/>
</dbReference>
<evidence type="ECO:0000256" key="1">
    <source>
        <dbReference type="ARBA" id="ARBA00004651"/>
    </source>
</evidence>
<organism evidence="14 15">
    <name type="scientific">Azospirillum oryzae</name>
    <dbReference type="NCBI Taxonomy" id="286727"/>
    <lineage>
        <taxon>Bacteria</taxon>
        <taxon>Pseudomonadati</taxon>
        <taxon>Pseudomonadota</taxon>
        <taxon>Alphaproteobacteria</taxon>
        <taxon>Rhodospirillales</taxon>
        <taxon>Azospirillaceae</taxon>
        <taxon>Azospirillum</taxon>
    </lineage>
</organism>
<accession>A0A6N1ABS7</accession>
<keyword evidence="2" id="KW-0813">Transport</keyword>
<comment type="subcellular location">
    <subcellularLocation>
        <location evidence="1">Cell membrane</location>
        <topology evidence="1">Multi-pass membrane protein</topology>
    </subcellularLocation>
</comment>
<gene>
    <name evidence="14" type="ORF">HUE56_01215</name>
</gene>
<dbReference type="InterPro" id="IPR003439">
    <property type="entry name" value="ABC_transporter-like_ATP-bd"/>
</dbReference>
<feature type="domain" description="ABC transporter" evidence="11">
    <location>
        <begin position="504"/>
        <end position="739"/>
    </location>
</feature>
<dbReference type="GO" id="GO:0140359">
    <property type="term" value="F:ABC-type transporter activity"/>
    <property type="evidence" value="ECO:0007669"/>
    <property type="project" value="InterPro"/>
</dbReference>
<feature type="region of interest" description="Disordered" evidence="9">
    <location>
        <begin position="1"/>
        <end position="30"/>
    </location>
</feature>
<evidence type="ECO:0000256" key="7">
    <source>
        <dbReference type="ARBA" id="ARBA00022989"/>
    </source>
</evidence>
<keyword evidence="3" id="KW-1003">Cell membrane</keyword>
<evidence type="ECO:0000259" key="12">
    <source>
        <dbReference type="PROSITE" id="PS50929"/>
    </source>
</evidence>
<dbReference type="InterPro" id="IPR027417">
    <property type="entry name" value="P-loop_NTPase"/>
</dbReference>
<dbReference type="GO" id="GO:0008233">
    <property type="term" value="F:peptidase activity"/>
    <property type="evidence" value="ECO:0007669"/>
    <property type="project" value="InterPro"/>
</dbReference>
<dbReference type="InterPro" id="IPR017871">
    <property type="entry name" value="ABC_transporter-like_CS"/>
</dbReference>
<keyword evidence="7 10" id="KW-1133">Transmembrane helix</keyword>
<evidence type="ECO:0000256" key="2">
    <source>
        <dbReference type="ARBA" id="ARBA00022448"/>
    </source>
</evidence>
<evidence type="ECO:0000259" key="13">
    <source>
        <dbReference type="PROSITE" id="PS50990"/>
    </source>
</evidence>
<evidence type="ECO:0000313" key="15">
    <source>
        <dbReference type="Proteomes" id="UP000509702"/>
    </source>
</evidence>
<reference evidence="14 15" key="1">
    <citation type="submission" date="2020-06" db="EMBL/GenBank/DDBJ databases">
        <title>Complete genome of Azosprillum oryzae KACC14407.</title>
        <authorList>
            <person name="Kim M."/>
            <person name="Park Y.-J."/>
            <person name="Shin J.-H."/>
        </authorList>
    </citation>
    <scope>NUCLEOTIDE SEQUENCE [LARGE SCALE GENOMIC DNA]</scope>
    <source>
        <strain evidence="14 15">KACC 14407</strain>
        <plasmid evidence="14 15">unnamed1</plasmid>
    </source>
</reference>
<dbReference type="Proteomes" id="UP000509702">
    <property type="component" value="Plasmid unnamed1"/>
</dbReference>
<feature type="domain" description="ABC transmembrane type-1" evidence="12">
    <location>
        <begin position="192"/>
        <end position="471"/>
    </location>
</feature>
<evidence type="ECO:0000256" key="10">
    <source>
        <dbReference type="SAM" id="Phobius"/>
    </source>
</evidence>
<feature type="region of interest" description="Disordered" evidence="9">
    <location>
        <begin position="49"/>
        <end position="68"/>
    </location>
</feature>
<evidence type="ECO:0000256" key="6">
    <source>
        <dbReference type="ARBA" id="ARBA00022840"/>
    </source>
</evidence>
<dbReference type="SUPFAM" id="SSF52540">
    <property type="entry name" value="P-loop containing nucleoside triphosphate hydrolases"/>
    <property type="match status" value="1"/>
</dbReference>
<dbReference type="PANTHER" id="PTHR24221">
    <property type="entry name" value="ATP-BINDING CASSETTE SUB-FAMILY B"/>
    <property type="match status" value="1"/>
</dbReference>
<feature type="compositionally biased region" description="Basic and acidic residues" evidence="9">
    <location>
        <begin position="19"/>
        <end position="29"/>
    </location>
</feature>
<dbReference type="SMART" id="SM00382">
    <property type="entry name" value="AAA"/>
    <property type="match status" value="1"/>
</dbReference>
<dbReference type="InterPro" id="IPR005074">
    <property type="entry name" value="Peptidase_C39"/>
</dbReference>
<dbReference type="PROSITE" id="PS00211">
    <property type="entry name" value="ABC_TRANSPORTER_1"/>
    <property type="match status" value="1"/>
</dbReference>
<dbReference type="PROSITE" id="PS50929">
    <property type="entry name" value="ABC_TM1F"/>
    <property type="match status" value="1"/>
</dbReference>
<dbReference type="Pfam" id="PF00005">
    <property type="entry name" value="ABC_tran"/>
    <property type="match status" value="1"/>
</dbReference>
<dbReference type="InterPro" id="IPR039421">
    <property type="entry name" value="Type_1_exporter"/>
</dbReference>
<keyword evidence="15" id="KW-1185">Reference proteome</keyword>
<dbReference type="Gene3D" id="3.40.50.300">
    <property type="entry name" value="P-loop containing nucleotide triphosphate hydrolases"/>
    <property type="match status" value="1"/>
</dbReference>
<dbReference type="EMBL" id="CP054615">
    <property type="protein sequence ID" value="QKS49151.1"/>
    <property type="molecule type" value="Genomic_DNA"/>
</dbReference>
<dbReference type="SUPFAM" id="SSF90123">
    <property type="entry name" value="ABC transporter transmembrane region"/>
    <property type="match status" value="1"/>
</dbReference>
<evidence type="ECO:0000256" key="5">
    <source>
        <dbReference type="ARBA" id="ARBA00022741"/>
    </source>
</evidence>
<feature type="transmembrane region" description="Helical" evidence="10">
    <location>
        <begin position="304"/>
        <end position="324"/>
    </location>
</feature>
<dbReference type="Gene3D" id="1.20.1560.10">
    <property type="entry name" value="ABC transporter type 1, transmembrane domain"/>
    <property type="match status" value="1"/>
</dbReference>
<sequence>MPDASTTVAPPPPPGPDAAPDRGAPDRNESTALRCLTLVARHHGLSASPSALRARVAPGPSGPNGEPSTADLLRIAAATGFKATARRLDWKALQALPPVFPLLARLSNGNTVILVGLSRPADPAEEPVVGVVDPLADRLDVIDVPRDRFLERWDGELVFLKPRRGLADPRQPFGLRWFVPEILRQKSAFRDVVVAALVLHALALAVPVYFQIVIDKVLVNETVATLQVLTIGVLAALLFEAAFRFLRQFILLSAANRIDIRLLNRTFGHLLDLPITFFDGHSAGVTVRHMQQVERIREFLTGNLLSTVLDSLVLLVFLPVLFFYSVKLTLVALLFAALIAGVVVALVPVYRSRLRDLYNADAERQAMLVETIHGMRTVKSSALEPQQRRGWDRKAARAVTSHYRVGRISIAARTVTEFLEKAMMVAVVAVGAFDVFDRQLSVGALIAFQMLSGRVVTPLVQIVSLIHQYQETALSVRMLGEVMNHPAEPRREGSGACPALIGRIEIEGLGFRYDRNRPAALDGVTLTVPAGSVVGLVGRSGSGKSTLMRLLQGFYPVQEGSIRYDGLDIRELDLGHLRRSIGVVLQENFLFRGTIRDNIAMTMPEASREEIVEAARLAGADEFIHRLPDGYDTLVEEGASNLSGGQKQRIAIARALLPQPRLLILDEATSALDPDSEAIVMANLRRIAQGRTVLIVTHRLSTLTGCDTIAVLEQGRLLDLASHPILLDRCAEYRHLWQQQNRGR</sequence>
<dbReference type="Pfam" id="PF00664">
    <property type="entry name" value="ABC_membrane"/>
    <property type="match status" value="1"/>
</dbReference>
<keyword evidence="4 10" id="KW-0812">Transmembrane</keyword>
<dbReference type="PROSITE" id="PS50893">
    <property type="entry name" value="ABC_TRANSPORTER_2"/>
    <property type="match status" value="1"/>
</dbReference>
<feature type="transmembrane region" description="Helical" evidence="10">
    <location>
        <begin position="224"/>
        <end position="243"/>
    </location>
</feature>
<keyword evidence="8 10" id="KW-0472">Membrane</keyword>
<feature type="domain" description="Peptidase C39" evidence="13">
    <location>
        <begin position="25"/>
        <end position="160"/>
    </location>
</feature>
<dbReference type="GO" id="GO:0034040">
    <property type="term" value="F:ATPase-coupled lipid transmembrane transporter activity"/>
    <property type="evidence" value="ECO:0007669"/>
    <property type="project" value="TreeGrafter"/>
</dbReference>
<dbReference type="InterPro" id="IPR011527">
    <property type="entry name" value="ABC1_TM_dom"/>
</dbReference>
<evidence type="ECO:0000259" key="11">
    <source>
        <dbReference type="PROSITE" id="PS50893"/>
    </source>
</evidence>
<dbReference type="Gene3D" id="3.90.70.10">
    <property type="entry name" value="Cysteine proteinases"/>
    <property type="match status" value="1"/>
</dbReference>
<proteinExistence type="predicted"/>
<dbReference type="AlphaFoldDB" id="A0A6N1ABS7"/>
<keyword evidence="5" id="KW-0547">Nucleotide-binding</keyword>
<dbReference type="PANTHER" id="PTHR24221:SF647">
    <property type="entry name" value="BLL6336 PROTEIN"/>
    <property type="match status" value="1"/>
</dbReference>
<protein>
    <submittedName>
        <fullName evidence="14">Peptidase domain-containing ABC transporter</fullName>
    </submittedName>
</protein>
<dbReference type="RefSeq" id="WP_174756983.1">
    <property type="nucleotide sequence ID" value="NZ_BSOV01000057.1"/>
</dbReference>
<name>A0A6N1ABS7_9PROT</name>
<dbReference type="GO" id="GO:0005886">
    <property type="term" value="C:plasma membrane"/>
    <property type="evidence" value="ECO:0007669"/>
    <property type="project" value="UniProtKB-SubCell"/>
</dbReference>
<feature type="transmembrane region" description="Helical" evidence="10">
    <location>
        <begin position="330"/>
        <end position="350"/>
    </location>
</feature>
<dbReference type="PROSITE" id="PS50990">
    <property type="entry name" value="PEPTIDASE_C39"/>
    <property type="match status" value="1"/>
</dbReference>
<dbReference type="CDD" id="cd18783">
    <property type="entry name" value="ABC_6TM_PrtD_LapB_HlyB_like"/>
    <property type="match status" value="1"/>
</dbReference>
<keyword evidence="14" id="KW-0614">Plasmid</keyword>
<dbReference type="InterPro" id="IPR036640">
    <property type="entry name" value="ABC1_TM_sf"/>
</dbReference>
<evidence type="ECO:0000313" key="14">
    <source>
        <dbReference type="EMBL" id="QKS49151.1"/>
    </source>
</evidence>
<feature type="transmembrane region" description="Helical" evidence="10">
    <location>
        <begin position="192"/>
        <end position="212"/>
    </location>
</feature>
<evidence type="ECO:0000256" key="8">
    <source>
        <dbReference type="ARBA" id="ARBA00023136"/>
    </source>
</evidence>
<dbReference type="KEGG" id="aoz:HUE56_01215"/>
<evidence type="ECO:0000256" key="9">
    <source>
        <dbReference type="SAM" id="MobiDB-lite"/>
    </source>
</evidence>
<geneLocation type="plasmid" evidence="14 15">
    <name>unnamed1</name>
</geneLocation>
<evidence type="ECO:0000256" key="3">
    <source>
        <dbReference type="ARBA" id="ARBA00022475"/>
    </source>
</evidence>
<evidence type="ECO:0000256" key="4">
    <source>
        <dbReference type="ARBA" id="ARBA00022692"/>
    </source>
</evidence>
<dbReference type="FunFam" id="3.40.50.300:FF:000299">
    <property type="entry name" value="ABC transporter ATP-binding protein/permease"/>
    <property type="match status" value="1"/>
</dbReference>
<dbReference type="InterPro" id="IPR003593">
    <property type="entry name" value="AAA+_ATPase"/>
</dbReference>
<keyword evidence="6" id="KW-0067">ATP-binding</keyword>
<dbReference type="GO" id="GO:0005524">
    <property type="term" value="F:ATP binding"/>
    <property type="evidence" value="ECO:0007669"/>
    <property type="project" value="UniProtKB-KW"/>
</dbReference>